<dbReference type="PATRIC" id="fig|1280953.3.peg.3448"/>
<dbReference type="InterPro" id="IPR006156">
    <property type="entry name" value="Dihydroneopterin_aldolase"/>
</dbReference>
<evidence type="ECO:0000259" key="7">
    <source>
        <dbReference type="SMART" id="SM00905"/>
    </source>
</evidence>
<dbReference type="PANTHER" id="PTHR42844:SF1">
    <property type="entry name" value="DIHYDRONEOPTERIN ALDOLASE 1-RELATED"/>
    <property type="match status" value="1"/>
</dbReference>
<dbReference type="STRING" id="1280953.HOC_17214"/>
<organism evidence="8 9">
    <name type="scientific">Hyphomonas oceanitis SCH89</name>
    <dbReference type="NCBI Taxonomy" id="1280953"/>
    <lineage>
        <taxon>Bacteria</taxon>
        <taxon>Pseudomonadati</taxon>
        <taxon>Pseudomonadota</taxon>
        <taxon>Alphaproteobacteria</taxon>
        <taxon>Hyphomonadales</taxon>
        <taxon>Hyphomonadaceae</taxon>
        <taxon>Hyphomonas</taxon>
    </lineage>
</organism>
<gene>
    <name evidence="8" type="ORF">HOC_17214</name>
</gene>
<accession>A0A059G3M9</accession>
<evidence type="ECO:0000313" key="9">
    <source>
        <dbReference type="Proteomes" id="UP000024942"/>
    </source>
</evidence>
<dbReference type="InterPro" id="IPR043133">
    <property type="entry name" value="GTP-CH-I_C/QueF"/>
</dbReference>
<comment type="pathway">
    <text evidence="2 6">Cofactor biosynthesis; tetrahydrofolate biosynthesis; 2-amino-4-hydroxy-6-hydroxymethyl-7,8-dihydropteridine diphosphate from 7,8-dihydroneopterin triphosphate: step 3/4.</text>
</comment>
<dbReference type="GO" id="GO:0004150">
    <property type="term" value="F:dihydroneopterin aldolase activity"/>
    <property type="evidence" value="ECO:0007669"/>
    <property type="project" value="UniProtKB-UniRule"/>
</dbReference>
<dbReference type="FunFam" id="3.30.1130.10:FF:000003">
    <property type="entry name" value="7,8-dihydroneopterin aldolase"/>
    <property type="match status" value="1"/>
</dbReference>
<dbReference type="SUPFAM" id="SSF55620">
    <property type="entry name" value="Tetrahydrobiopterin biosynthesis enzymes-like"/>
    <property type="match status" value="1"/>
</dbReference>
<dbReference type="RefSeq" id="WP_034737574.1">
    <property type="nucleotide sequence ID" value="NZ_ARYL01000036.1"/>
</dbReference>
<dbReference type="CDD" id="cd00534">
    <property type="entry name" value="DHNA_DHNTPE"/>
    <property type="match status" value="1"/>
</dbReference>
<evidence type="ECO:0000256" key="5">
    <source>
        <dbReference type="ARBA" id="ARBA00023239"/>
    </source>
</evidence>
<proteinExistence type="inferred from homology"/>
<dbReference type="EMBL" id="ARYL01000036">
    <property type="protein sequence ID" value="KDA01093.1"/>
    <property type="molecule type" value="Genomic_DNA"/>
</dbReference>
<comment type="catalytic activity">
    <reaction evidence="1 6">
        <text>7,8-dihydroneopterin = 6-hydroxymethyl-7,8-dihydropterin + glycolaldehyde</text>
        <dbReference type="Rhea" id="RHEA:10540"/>
        <dbReference type="ChEBI" id="CHEBI:17001"/>
        <dbReference type="ChEBI" id="CHEBI:17071"/>
        <dbReference type="ChEBI" id="CHEBI:44841"/>
        <dbReference type="EC" id="4.1.2.25"/>
    </reaction>
</comment>
<comment type="function">
    <text evidence="6">Catalyzes the conversion of 7,8-dihydroneopterin to 6-hydroxymethyl-7,8-dihydropterin.</text>
</comment>
<dbReference type="NCBIfam" id="TIGR00525">
    <property type="entry name" value="folB"/>
    <property type="match status" value="1"/>
</dbReference>
<dbReference type="NCBIfam" id="TIGR00526">
    <property type="entry name" value="folB_dom"/>
    <property type="match status" value="1"/>
</dbReference>
<evidence type="ECO:0000256" key="4">
    <source>
        <dbReference type="ARBA" id="ARBA00022909"/>
    </source>
</evidence>
<dbReference type="SMART" id="SM00905">
    <property type="entry name" value="FolB"/>
    <property type="match status" value="1"/>
</dbReference>
<feature type="domain" description="Dihydroneopterin aldolase/epimerase" evidence="7">
    <location>
        <begin position="5"/>
        <end position="117"/>
    </location>
</feature>
<dbReference type="AlphaFoldDB" id="A0A059G3M9"/>
<reference evidence="8 9" key="1">
    <citation type="journal article" date="2014" name="Antonie Van Leeuwenhoek">
        <title>Hyphomonas beringensis sp. nov. and Hyphomonas chukchiensis sp. nov., isolated from surface seawater of the Bering Sea and Chukchi Sea.</title>
        <authorList>
            <person name="Li C."/>
            <person name="Lai Q."/>
            <person name="Li G."/>
            <person name="Dong C."/>
            <person name="Wang J."/>
            <person name="Liao Y."/>
            <person name="Shao Z."/>
        </authorList>
    </citation>
    <scope>NUCLEOTIDE SEQUENCE [LARGE SCALE GENOMIC DNA]</scope>
    <source>
        <strain evidence="8 9">SCH89</strain>
    </source>
</reference>
<evidence type="ECO:0000256" key="1">
    <source>
        <dbReference type="ARBA" id="ARBA00001353"/>
    </source>
</evidence>
<dbReference type="Pfam" id="PF02152">
    <property type="entry name" value="FolB"/>
    <property type="match status" value="1"/>
</dbReference>
<dbReference type="PANTHER" id="PTHR42844">
    <property type="entry name" value="DIHYDRONEOPTERIN ALDOLASE 1-RELATED"/>
    <property type="match status" value="1"/>
</dbReference>
<dbReference type="Proteomes" id="UP000024942">
    <property type="component" value="Unassembled WGS sequence"/>
</dbReference>
<comment type="caution">
    <text evidence="8">The sequence shown here is derived from an EMBL/GenBank/DDBJ whole genome shotgun (WGS) entry which is preliminary data.</text>
</comment>
<keyword evidence="9" id="KW-1185">Reference proteome</keyword>
<dbReference type="OrthoDB" id="9808041at2"/>
<dbReference type="eggNOG" id="COG1539">
    <property type="taxonomic scope" value="Bacteria"/>
</dbReference>
<dbReference type="GO" id="GO:0046654">
    <property type="term" value="P:tetrahydrofolate biosynthetic process"/>
    <property type="evidence" value="ECO:0007669"/>
    <property type="project" value="UniProtKB-UniRule"/>
</dbReference>
<evidence type="ECO:0000313" key="8">
    <source>
        <dbReference type="EMBL" id="KDA01093.1"/>
    </source>
</evidence>
<sequence length="121" mass="13171">MTDRIFVSNLHIHGHHGVMAAEKSLGQRFMVDIDCAVARPADAADQMSDTVHYGELCDLATEVSAATVFNLIETLAHKLAEAILQKFELVQTVTITVRKPSAPIKYAVDHVGVSVTRSRDG</sequence>
<evidence type="ECO:0000256" key="2">
    <source>
        <dbReference type="ARBA" id="ARBA00005013"/>
    </source>
</evidence>
<dbReference type="EC" id="4.1.2.25" evidence="6"/>
<dbReference type="GO" id="GO:0005737">
    <property type="term" value="C:cytoplasm"/>
    <property type="evidence" value="ECO:0007669"/>
    <property type="project" value="TreeGrafter"/>
</dbReference>
<comment type="similarity">
    <text evidence="3 6">Belongs to the DHNA family.</text>
</comment>
<protein>
    <recommendedName>
        <fullName evidence="6">7,8-dihydroneopterin aldolase</fullName>
        <ecNumber evidence="6">4.1.2.25</ecNumber>
    </recommendedName>
</protein>
<evidence type="ECO:0000256" key="3">
    <source>
        <dbReference type="ARBA" id="ARBA00005708"/>
    </source>
</evidence>
<dbReference type="GO" id="GO:0046656">
    <property type="term" value="P:folic acid biosynthetic process"/>
    <property type="evidence" value="ECO:0007669"/>
    <property type="project" value="UniProtKB-UniRule"/>
</dbReference>
<name>A0A059G3M9_9PROT</name>
<dbReference type="UniPathway" id="UPA00077">
    <property type="reaction ID" value="UER00154"/>
</dbReference>
<evidence type="ECO:0000256" key="6">
    <source>
        <dbReference type="RuleBase" id="RU362079"/>
    </source>
</evidence>
<dbReference type="InterPro" id="IPR006157">
    <property type="entry name" value="FolB_dom"/>
</dbReference>
<keyword evidence="5 6" id="KW-0456">Lyase</keyword>
<keyword evidence="4 6" id="KW-0289">Folate biosynthesis</keyword>
<dbReference type="Gene3D" id="3.30.1130.10">
    <property type="match status" value="1"/>
</dbReference>